<reference evidence="6 7" key="1">
    <citation type="submission" date="2018-06" db="EMBL/GenBank/DDBJ databases">
        <title>Genomic Encyclopedia of Type Strains, Phase IV (KMG-IV): sequencing the most valuable type-strain genomes for metagenomic binning, comparative biology and taxonomic classification.</title>
        <authorList>
            <person name="Goeker M."/>
        </authorList>
    </citation>
    <scope>NUCLEOTIDE SEQUENCE [LARGE SCALE GENOMIC DNA]</scope>
    <source>
        <strain evidence="6 7">DSM 27453</strain>
    </source>
</reference>
<name>A0ABX9FYC6_9ENTR</name>
<dbReference type="PROSITE" id="PS50931">
    <property type="entry name" value="HTH_LYSR"/>
    <property type="match status" value="1"/>
</dbReference>
<protein>
    <submittedName>
        <fullName evidence="6">DNA-binding transcriptional LysR family regulator</fullName>
    </submittedName>
</protein>
<evidence type="ECO:0000313" key="6">
    <source>
        <dbReference type="EMBL" id="RBP10181.1"/>
    </source>
</evidence>
<evidence type="ECO:0000256" key="4">
    <source>
        <dbReference type="ARBA" id="ARBA00023163"/>
    </source>
</evidence>
<feature type="domain" description="HTH lysR-type" evidence="5">
    <location>
        <begin position="4"/>
        <end position="61"/>
    </location>
</feature>
<evidence type="ECO:0000256" key="3">
    <source>
        <dbReference type="ARBA" id="ARBA00023125"/>
    </source>
</evidence>
<proteinExistence type="inferred from homology"/>
<dbReference type="RefSeq" id="WP_113858395.1">
    <property type="nucleotide sequence ID" value="NZ_QNRL01000006.1"/>
</dbReference>
<keyword evidence="7" id="KW-1185">Reference proteome</keyword>
<dbReference type="SUPFAM" id="SSF53850">
    <property type="entry name" value="Periplasmic binding protein-like II"/>
    <property type="match status" value="1"/>
</dbReference>
<organism evidence="6 7">
    <name type="scientific">Pseudocitrobacter faecalis</name>
    <dbReference type="NCBI Taxonomy" id="1398493"/>
    <lineage>
        <taxon>Bacteria</taxon>
        <taxon>Pseudomonadati</taxon>
        <taxon>Pseudomonadota</taxon>
        <taxon>Gammaproteobacteria</taxon>
        <taxon>Enterobacterales</taxon>
        <taxon>Enterobacteriaceae</taxon>
        <taxon>Pseudocitrobacter</taxon>
    </lineage>
</organism>
<dbReference type="Pfam" id="PF00126">
    <property type="entry name" value="HTH_1"/>
    <property type="match status" value="1"/>
</dbReference>
<sequence length="286" mass="32390">MYKTTLEQWALLEKVVESGSFAKAAEETNRSQSSVSYNLSLLQERLGVALLAPEGRRAVLTPAGELLLSQVKPLLKAFAWVETRAATLRDGMRTRLDLVVDSIFPRKRLFAILREFQQAYPKTQVRLTEVLENSTNSDAVQAEADVMVLTRRQDITGRGEWLMNIDFIAVAHRDHPLFHQDAPFSDEMLRSWPLVRIADHDSTRQPGSDAWTFSTIDAAIDAVMYQVGYGWLPEERIQRLLEQGVLKPLPLHHGARRATPLHLIVKQDLAPLDEQVETLLRLFSKG</sequence>
<dbReference type="Pfam" id="PF03466">
    <property type="entry name" value="LysR_substrate"/>
    <property type="match status" value="1"/>
</dbReference>
<dbReference type="Gene3D" id="3.40.190.290">
    <property type="match status" value="1"/>
</dbReference>
<evidence type="ECO:0000256" key="2">
    <source>
        <dbReference type="ARBA" id="ARBA00023015"/>
    </source>
</evidence>
<dbReference type="Proteomes" id="UP000253201">
    <property type="component" value="Unassembled WGS sequence"/>
</dbReference>
<evidence type="ECO:0000313" key="7">
    <source>
        <dbReference type="Proteomes" id="UP000253201"/>
    </source>
</evidence>
<dbReference type="InterPro" id="IPR005119">
    <property type="entry name" value="LysR_subst-bd"/>
</dbReference>
<dbReference type="GO" id="GO:0003677">
    <property type="term" value="F:DNA binding"/>
    <property type="evidence" value="ECO:0007669"/>
    <property type="project" value="UniProtKB-KW"/>
</dbReference>
<dbReference type="SUPFAM" id="SSF46785">
    <property type="entry name" value="Winged helix' DNA-binding domain"/>
    <property type="match status" value="1"/>
</dbReference>
<dbReference type="InterPro" id="IPR000847">
    <property type="entry name" value="LysR_HTH_N"/>
</dbReference>
<accession>A0ABX9FYC6</accession>
<keyword evidence="2" id="KW-0805">Transcription regulation</keyword>
<dbReference type="EMBL" id="QNRL01000006">
    <property type="protein sequence ID" value="RBP10181.1"/>
    <property type="molecule type" value="Genomic_DNA"/>
</dbReference>
<dbReference type="InterPro" id="IPR036390">
    <property type="entry name" value="WH_DNA-bd_sf"/>
</dbReference>
<keyword evidence="4" id="KW-0804">Transcription</keyword>
<keyword evidence="3 6" id="KW-0238">DNA-binding</keyword>
<dbReference type="Gene3D" id="1.10.10.10">
    <property type="entry name" value="Winged helix-like DNA-binding domain superfamily/Winged helix DNA-binding domain"/>
    <property type="match status" value="1"/>
</dbReference>
<evidence type="ECO:0000256" key="1">
    <source>
        <dbReference type="ARBA" id="ARBA00009437"/>
    </source>
</evidence>
<dbReference type="PANTHER" id="PTHR30126:SF88">
    <property type="entry name" value="TRANSCRIPTIONAL REGULATOR-RELATED"/>
    <property type="match status" value="1"/>
</dbReference>
<comment type="caution">
    <text evidence="6">The sequence shown here is derived from an EMBL/GenBank/DDBJ whole genome shotgun (WGS) entry which is preliminary data.</text>
</comment>
<comment type="similarity">
    <text evidence="1">Belongs to the LysR transcriptional regulatory family.</text>
</comment>
<evidence type="ECO:0000259" key="5">
    <source>
        <dbReference type="PROSITE" id="PS50931"/>
    </source>
</evidence>
<dbReference type="InterPro" id="IPR036388">
    <property type="entry name" value="WH-like_DNA-bd_sf"/>
</dbReference>
<gene>
    <name evidence="6" type="ORF">DFQ50_106248</name>
</gene>
<dbReference type="PANTHER" id="PTHR30126">
    <property type="entry name" value="HTH-TYPE TRANSCRIPTIONAL REGULATOR"/>
    <property type="match status" value="1"/>
</dbReference>